<evidence type="ECO:0000313" key="2">
    <source>
        <dbReference type="Proteomes" id="UP001164539"/>
    </source>
</evidence>
<protein>
    <submittedName>
        <fullName evidence="1">Receptor protein kinase</fullName>
    </submittedName>
</protein>
<reference evidence="1 2" key="1">
    <citation type="journal article" date="2023" name="Science">
        <title>Complex scaffold remodeling in plant triterpene biosynthesis.</title>
        <authorList>
            <person name="De La Pena R."/>
            <person name="Hodgson H."/>
            <person name="Liu J.C."/>
            <person name="Stephenson M.J."/>
            <person name="Martin A.C."/>
            <person name="Owen C."/>
            <person name="Harkess A."/>
            <person name="Leebens-Mack J."/>
            <person name="Jimenez L.E."/>
            <person name="Osbourn A."/>
            <person name="Sattely E.S."/>
        </authorList>
    </citation>
    <scope>NUCLEOTIDE SEQUENCE [LARGE SCALE GENOMIC DNA]</scope>
    <source>
        <strain evidence="2">cv. JPN11</strain>
        <tissue evidence="1">Leaf</tissue>
    </source>
</reference>
<proteinExistence type="predicted"/>
<gene>
    <name evidence="1" type="ORF">OWV82_020995</name>
</gene>
<sequence length="771" mass="85714">MVTSVLSTTFKEAIIWATLFICLQIASPYPSEILDREREALVKSGWWSNLISTNSSDHCNWIGITCNSVASVTQINLGGEHITGELGNLNLSCFPNLEVLQLVYNNVSGSIPSQIGSLSKLRQLLLHRNNLTGSIPSELGSLRNLENLFLAYNHLEGPIPTILTNLTKLKTLSLFSNNLSGLLPTELGNLKDLTALDVGENNLIGPIPSSLYHLTNLTDLYLNLNRFNGSISGKIGNLKSLIHIYLSSNNLQGIIPNEVSQLTRAQDMDFSSNLFSGQIPFTIAKLSNLKFLDLSHNKLRGPIPVEICNCSSLLSLILRNNGLSGSIPPEIGRMILLENFDISRNNISGSIPKSLHSMSLNLSYNNLEGEIPINLRRNPPENFIGNKGLCSDLISDFHSCSKRYTLSLSAIRFIKIFLPVIIVLILIILGILVLLKPEDPELQTRAAMSRDVFSIWNYDGKITYNDLIEATEDFDIKYCIGTGGYGSVYKANLPDNKVVALKKLHHSETEELTFVNSFQTEAAVLSQVRHRNIVKLYGYCLHKTCMFLIYEYIERGSLFCVLRNDNEAVELDWIKRVSIVKGVAHALSYLHHDCSPSIVHRDISTSNILLNSELEAFVADFGTARLLHSDSSYITVVAGTHGYIAPELAYTIVVTEKCDVYSFGVVALEVLMGKHPGDLLLPSPFDPEMRLTDVLDQRLSPPMKRKVVEDVVLVTTIAFACLRSKPKSRPTMQRVSQELLSCKTPMPKSLHEISIAELRNRGRYLLDESMT</sequence>
<comment type="caution">
    <text evidence="1">The sequence shown here is derived from an EMBL/GenBank/DDBJ whole genome shotgun (WGS) entry which is preliminary data.</text>
</comment>
<evidence type="ECO:0000313" key="1">
    <source>
        <dbReference type="EMBL" id="KAJ4707479.1"/>
    </source>
</evidence>
<accession>A0ACC1X9Y1</accession>
<keyword evidence="1" id="KW-0418">Kinase</keyword>
<keyword evidence="1" id="KW-0675">Receptor</keyword>
<dbReference type="Proteomes" id="UP001164539">
    <property type="component" value="Chromosome 11"/>
</dbReference>
<keyword evidence="2" id="KW-1185">Reference proteome</keyword>
<keyword evidence="1" id="KW-0808">Transferase</keyword>
<dbReference type="EMBL" id="CM051404">
    <property type="protein sequence ID" value="KAJ4707479.1"/>
    <property type="molecule type" value="Genomic_DNA"/>
</dbReference>
<name>A0ACC1X9Y1_MELAZ</name>
<organism evidence="1 2">
    <name type="scientific">Melia azedarach</name>
    <name type="common">Chinaberry tree</name>
    <dbReference type="NCBI Taxonomy" id="155640"/>
    <lineage>
        <taxon>Eukaryota</taxon>
        <taxon>Viridiplantae</taxon>
        <taxon>Streptophyta</taxon>
        <taxon>Embryophyta</taxon>
        <taxon>Tracheophyta</taxon>
        <taxon>Spermatophyta</taxon>
        <taxon>Magnoliopsida</taxon>
        <taxon>eudicotyledons</taxon>
        <taxon>Gunneridae</taxon>
        <taxon>Pentapetalae</taxon>
        <taxon>rosids</taxon>
        <taxon>malvids</taxon>
        <taxon>Sapindales</taxon>
        <taxon>Meliaceae</taxon>
        <taxon>Melia</taxon>
    </lineage>
</organism>